<evidence type="ECO:0000313" key="3">
    <source>
        <dbReference type="Proteomes" id="UP000195087"/>
    </source>
</evidence>
<keyword evidence="1" id="KW-1133">Transmembrane helix</keyword>
<sequence>MIQYRSFDDSISILFLTLPRYWVYCLLDQFWILQFTRKLFFFYRYGRCCLITILFFLILLCFSLFRFLSAGLSPLHFL</sequence>
<keyword evidence="1" id="KW-0812">Transmembrane</keyword>
<evidence type="ECO:0000256" key="1">
    <source>
        <dbReference type="SAM" id="Phobius"/>
    </source>
</evidence>
<accession>A0A9X6JTD8</accession>
<dbReference type="EMBL" id="NFEH01000035">
    <property type="protein sequence ID" value="OTZ77729.1"/>
    <property type="molecule type" value="Genomic_DNA"/>
</dbReference>
<feature type="transmembrane region" description="Helical" evidence="1">
    <location>
        <begin position="45"/>
        <end position="68"/>
    </location>
</feature>
<dbReference type="Proteomes" id="UP000195087">
    <property type="component" value="Unassembled WGS sequence"/>
</dbReference>
<organism evidence="2 3">
    <name type="scientific">Bacillus thuringiensis serovar kumamotoensis</name>
    <dbReference type="NCBI Taxonomy" id="132267"/>
    <lineage>
        <taxon>Bacteria</taxon>
        <taxon>Bacillati</taxon>
        <taxon>Bacillota</taxon>
        <taxon>Bacilli</taxon>
        <taxon>Bacillales</taxon>
        <taxon>Bacillaceae</taxon>
        <taxon>Bacillus</taxon>
        <taxon>Bacillus cereus group</taxon>
    </lineage>
</organism>
<protein>
    <submittedName>
        <fullName evidence="2">Uncharacterized protein</fullName>
    </submittedName>
</protein>
<gene>
    <name evidence="2" type="ORF">BK769_04860</name>
</gene>
<dbReference type="AlphaFoldDB" id="A0A9X6JTD8"/>
<proteinExistence type="predicted"/>
<keyword evidence="1" id="KW-0472">Membrane</keyword>
<comment type="caution">
    <text evidence="2">The sequence shown here is derived from an EMBL/GenBank/DDBJ whole genome shotgun (WGS) entry which is preliminary data.</text>
</comment>
<evidence type="ECO:0000313" key="2">
    <source>
        <dbReference type="EMBL" id="OTZ77729.1"/>
    </source>
</evidence>
<reference evidence="2 3" key="1">
    <citation type="submission" date="2016-10" db="EMBL/GenBank/DDBJ databases">
        <title>Comparative genomics of Bacillus thuringiensis reveals a path to pathogens against multiple invertebrate hosts.</title>
        <authorList>
            <person name="Zheng J."/>
            <person name="Gao Q."/>
            <person name="Liu H."/>
            <person name="Peng D."/>
            <person name="Ruan L."/>
            <person name="Sun M."/>
        </authorList>
    </citation>
    <scope>NUCLEOTIDE SEQUENCE [LARGE SCALE GENOMIC DNA]</scope>
    <source>
        <strain evidence="2">BGSC 4W1</strain>
    </source>
</reference>
<name>A0A9X6JTD8_BACUK</name>
<feature type="transmembrane region" description="Helical" evidence="1">
    <location>
        <begin position="12"/>
        <end position="33"/>
    </location>
</feature>